<name>A0AAU7BEQ4_9PSED</name>
<dbReference type="AlphaFoldDB" id="A0AAU7BEQ4"/>
<sequence length="318" mass="35254">MRSTTLQSKKKHFFFQGDRLVCEASDSPRHLLWGNGKALAELEIPTQAGQILQSDNANSALRGIPEGLPQNYTPYGFLHTVPSSQLVAYSGQRLDNVLHCYALGNGHRFYSPTLRRFLQPDTQSPFLKGGPNGYSYCQNDPINRNDPTGQFWEWLRLKVSQGVSQGVRWLANQLPTLSVDRPQLPIGNRNSQNPTPRINLHRRGQTPSPDSPHITLQVDYIEEVAQIGNRVLNSSDELAEVSGQVITRAQNFAAGVMVGTATRLATQSILGTTNTYLPLATALSTQVYLDRGIIFDVLSSIRSGTTQNPHAPYIRFND</sequence>
<accession>A0AAU7BEQ4</accession>
<evidence type="ECO:0000313" key="2">
    <source>
        <dbReference type="EMBL" id="XBG30941.1"/>
    </source>
</evidence>
<dbReference type="NCBIfam" id="TIGR03696">
    <property type="entry name" value="Rhs_assc_core"/>
    <property type="match status" value="1"/>
</dbReference>
<feature type="region of interest" description="Disordered" evidence="1">
    <location>
        <begin position="181"/>
        <end position="211"/>
    </location>
</feature>
<protein>
    <submittedName>
        <fullName evidence="2">RHS repeat-associated core domain-containing protein</fullName>
    </submittedName>
</protein>
<evidence type="ECO:0000256" key="1">
    <source>
        <dbReference type="SAM" id="MobiDB-lite"/>
    </source>
</evidence>
<organism evidence="2">
    <name type="scientific">Pseudomonas sp. 13.2</name>
    <dbReference type="NCBI Taxonomy" id="3144665"/>
    <lineage>
        <taxon>Bacteria</taxon>
        <taxon>Pseudomonadati</taxon>
        <taxon>Pseudomonadota</taxon>
        <taxon>Gammaproteobacteria</taxon>
        <taxon>Pseudomonadales</taxon>
        <taxon>Pseudomonadaceae</taxon>
        <taxon>Pseudomonas</taxon>
    </lineage>
</organism>
<gene>
    <name evidence="2" type="ORF">ABH853_20865</name>
</gene>
<reference evidence="2" key="2">
    <citation type="submission" date="2024-05" db="EMBL/GenBank/DDBJ databases">
        <authorList>
            <person name="Mellies J."/>
            <person name="Newton I."/>
        </authorList>
    </citation>
    <scope>NUCLEOTIDE SEQUENCE</scope>
    <source>
        <strain evidence="2">13.2</strain>
    </source>
</reference>
<dbReference type="EMBL" id="CP157179">
    <property type="protein sequence ID" value="XBG30941.1"/>
    <property type="molecule type" value="Genomic_DNA"/>
</dbReference>
<proteinExistence type="predicted"/>
<dbReference type="InterPro" id="IPR022385">
    <property type="entry name" value="Rhs_assc_core"/>
</dbReference>
<dbReference type="Gene3D" id="2.180.10.10">
    <property type="entry name" value="RHS repeat-associated core"/>
    <property type="match status" value="1"/>
</dbReference>
<reference evidence="2" key="1">
    <citation type="journal article" date="2019" name="Microbiol. Resour. Announc.">
        <title>Draft Genome Sequences of Five Environmental Bacterial Isolates That Degrade Polyethylene Terephthalate Plastic.</title>
        <authorList>
            <person name="Leon-Zayas R."/>
            <person name="Roberts C."/>
            <person name="Vague M."/>
            <person name="Mellies J.L."/>
        </authorList>
    </citation>
    <scope>NUCLEOTIDE SEQUENCE</scope>
    <source>
        <strain evidence="2">13.2</strain>
    </source>
</reference>